<organism evidence="4 5">
    <name type="scientific">Sulfobacillus thermosulfidooxidans</name>
    <dbReference type="NCBI Taxonomy" id="28034"/>
    <lineage>
        <taxon>Bacteria</taxon>
        <taxon>Bacillati</taxon>
        <taxon>Bacillota</taxon>
        <taxon>Clostridia</taxon>
        <taxon>Eubacteriales</taxon>
        <taxon>Clostridiales Family XVII. Incertae Sedis</taxon>
        <taxon>Sulfobacillus</taxon>
    </lineage>
</organism>
<feature type="transmembrane region" description="Helical" evidence="2">
    <location>
        <begin position="236"/>
        <end position="256"/>
    </location>
</feature>
<proteinExistence type="predicted"/>
<feature type="domain" description="PPM-type phosphatase" evidence="3">
    <location>
        <begin position="522"/>
        <end position="731"/>
    </location>
</feature>
<dbReference type="InterPro" id="IPR052016">
    <property type="entry name" value="Bact_Sigma-Reg"/>
</dbReference>
<sequence length="765" mass="83847">MGHVQFWTWPIIVSRISSIPMPTTTRKCHGVFVIVRRELFKEAYTMAGSLLLMDMHVSSEQEPLLPSHNSEKLSLRGAQFVMAVLGWVLGQAMIYHRPAPFLWIALLLVWPRWRRFFGPMLIGGILGTALGINGWSALVVAALALSVPVPWRRAGWQWMQWPLLIGGTALLFLVGHALNVFDSVITALICAGALLLYWAAGRQIQVIDTGQGDQTTLIMGLAAMGSFIAGLEGWKFGPLAPSLLVGGVLILAAAILNGPGGGAVAGATLGFTLAVRGTGPGDEIGILVTGGFLAGVLATRYWRLASIGLMLGIVLYAVLVNLPKELSILWISLGTASLLIQLLPGSMVDLGRVWAELLVRGDTPDTLPARLNKIAAVMQEMSHAFRIDDEDSSPETNLVEAIVQGVCKKCSLYRACWEDEFYRSYRALLDLTSSSQEELLTLHDLNPELQKRCIRPEAIIQSANIHVNKEKERAHFRMRVKESRALAERQLGGLAELIKDMAHDFDASYARDGVKKLTPALDYAVGLAKRPRRGGLISGDSDLVRELPKHRVIFGLSDGMGVGPRAAWESGTAMALLEQLLQAGFSQKLAVRAVNTTLLLRSVEDHFATLDLFLMDRMGRGGELIKVAAAPTFFCRQGRVEIIRSHSLPVGILQEVPVDPIYHTLEPGDIVVMVTDGTLEIQDAAAEEKLRRLLEEMPVVAPQVMAETILSYMLGHDQDGRDDAAVMVIQVLAHGQKPKTMEVTEPDPPIVEWQRLTPRPLRHMR</sequence>
<dbReference type="PANTHER" id="PTHR43156:SF2">
    <property type="entry name" value="STAGE II SPORULATION PROTEIN E"/>
    <property type="match status" value="1"/>
</dbReference>
<dbReference type="SMART" id="SM00331">
    <property type="entry name" value="PP2C_SIG"/>
    <property type="match status" value="1"/>
</dbReference>
<keyword evidence="2" id="KW-0812">Transmembrane</keyword>
<dbReference type="Pfam" id="PF19732">
    <property type="entry name" value="SpoIIE_N"/>
    <property type="match status" value="1"/>
</dbReference>
<dbReference type="Gene3D" id="3.60.40.10">
    <property type="entry name" value="PPM-type phosphatase domain"/>
    <property type="match status" value="1"/>
</dbReference>
<feature type="transmembrane region" description="Helical" evidence="2">
    <location>
        <begin position="116"/>
        <end position="149"/>
    </location>
</feature>
<dbReference type="InterPro" id="IPR036457">
    <property type="entry name" value="PPM-type-like_dom_sf"/>
</dbReference>
<dbReference type="AlphaFoldDB" id="A0A2T2X0T6"/>
<feature type="transmembrane region" description="Helical" evidence="2">
    <location>
        <begin position="301"/>
        <end position="320"/>
    </location>
</feature>
<dbReference type="InterPro" id="IPR001932">
    <property type="entry name" value="PPM-type_phosphatase-like_dom"/>
</dbReference>
<name>A0A2T2X0T6_SULTH</name>
<feature type="transmembrane region" description="Helical" evidence="2">
    <location>
        <begin position="161"/>
        <end position="178"/>
    </location>
</feature>
<dbReference type="Pfam" id="PF07228">
    <property type="entry name" value="SpoIIE"/>
    <property type="match status" value="1"/>
</dbReference>
<keyword evidence="2" id="KW-0472">Membrane</keyword>
<reference evidence="4 5" key="1">
    <citation type="journal article" date="2014" name="BMC Genomics">
        <title>Comparison of environmental and isolate Sulfobacillus genomes reveals diverse carbon, sulfur, nitrogen, and hydrogen metabolisms.</title>
        <authorList>
            <person name="Justice N.B."/>
            <person name="Norman A."/>
            <person name="Brown C.T."/>
            <person name="Singh A."/>
            <person name="Thomas B.C."/>
            <person name="Banfield J.F."/>
        </authorList>
    </citation>
    <scope>NUCLEOTIDE SEQUENCE [LARGE SCALE GENOMIC DNA]</scope>
    <source>
        <strain evidence="4">AMDSBA5</strain>
    </source>
</reference>
<keyword evidence="1" id="KW-0378">Hydrolase</keyword>
<dbReference type="GO" id="GO:0016791">
    <property type="term" value="F:phosphatase activity"/>
    <property type="evidence" value="ECO:0007669"/>
    <property type="project" value="TreeGrafter"/>
</dbReference>
<keyword evidence="2" id="KW-1133">Transmembrane helix</keyword>
<gene>
    <name evidence="4" type="ORF">C7B47_06400</name>
</gene>
<dbReference type="SUPFAM" id="SSF81606">
    <property type="entry name" value="PP2C-like"/>
    <property type="match status" value="1"/>
</dbReference>
<evidence type="ECO:0000313" key="4">
    <source>
        <dbReference type="EMBL" id="PSR28097.1"/>
    </source>
</evidence>
<dbReference type="PANTHER" id="PTHR43156">
    <property type="entry name" value="STAGE II SPORULATION PROTEIN E-RELATED"/>
    <property type="match status" value="1"/>
</dbReference>
<dbReference type="Proteomes" id="UP000242705">
    <property type="component" value="Unassembled WGS sequence"/>
</dbReference>
<evidence type="ECO:0000313" key="5">
    <source>
        <dbReference type="Proteomes" id="UP000242705"/>
    </source>
</evidence>
<evidence type="ECO:0000259" key="3">
    <source>
        <dbReference type="SMART" id="SM00331"/>
    </source>
</evidence>
<dbReference type="InterPro" id="IPR045768">
    <property type="entry name" value="SpoIIE_N"/>
</dbReference>
<comment type="caution">
    <text evidence="4">The sequence shown here is derived from an EMBL/GenBank/DDBJ whole genome shotgun (WGS) entry which is preliminary data.</text>
</comment>
<feature type="transmembrane region" description="Helical" evidence="2">
    <location>
        <begin position="212"/>
        <end position="230"/>
    </location>
</feature>
<feature type="transmembrane region" description="Helical" evidence="2">
    <location>
        <begin position="326"/>
        <end position="343"/>
    </location>
</feature>
<feature type="transmembrane region" description="Helical" evidence="2">
    <location>
        <begin position="184"/>
        <end position="200"/>
    </location>
</feature>
<evidence type="ECO:0000256" key="2">
    <source>
        <dbReference type="SAM" id="Phobius"/>
    </source>
</evidence>
<dbReference type="EMBL" id="PXYX01000008">
    <property type="protein sequence ID" value="PSR28097.1"/>
    <property type="molecule type" value="Genomic_DNA"/>
</dbReference>
<accession>A0A2T2X0T6</accession>
<protein>
    <submittedName>
        <fullName evidence="4">Serine/threonine protein phosphatase</fullName>
    </submittedName>
</protein>
<evidence type="ECO:0000256" key="1">
    <source>
        <dbReference type="ARBA" id="ARBA00022801"/>
    </source>
</evidence>